<dbReference type="RefSeq" id="WP_083647827.1">
    <property type="nucleotide sequence ID" value="NZ_CAPNHH010000110.1"/>
</dbReference>
<feature type="compositionally biased region" description="Polar residues" evidence="1">
    <location>
        <begin position="1944"/>
        <end position="1961"/>
    </location>
</feature>
<feature type="domain" description="DUF11" evidence="3">
    <location>
        <begin position="2190"/>
        <end position="2290"/>
    </location>
</feature>
<protein>
    <recommendedName>
        <fullName evidence="8">Gram-positive cocci surface proteins LPxTG domain-containing protein</fullName>
    </recommendedName>
</protein>
<feature type="transmembrane region" description="Helical" evidence="2">
    <location>
        <begin position="2494"/>
        <end position="2514"/>
    </location>
</feature>
<dbReference type="Pfam" id="PF24547">
    <property type="entry name" value="DUF7601"/>
    <property type="match status" value="3"/>
</dbReference>
<feature type="domain" description="DUF11" evidence="3">
    <location>
        <begin position="2051"/>
        <end position="2152"/>
    </location>
</feature>
<feature type="domain" description="DUF11" evidence="3">
    <location>
        <begin position="1583"/>
        <end position="1682"/>
    </location>
</feature>
<name>A0A1U7NCN0_9FIRM</name>
<feature type="compositionally biased region" description="Basic and acidic residues" evidence="1">
    <location>
        <begin position="2290"/>
        <end position="2308"/>
    </location>
</feature>
<feature type="compositionally biased region" description="Polar residues" evidence="1">
    <location>
        <begin position="1240"/>
        <end position="1281"/>
    </location>
</feature>
<feature type="compositionally biased region" description="Basic and acidic residues" evidence="1">
    <location>
        <begin position="1197"/>
        <end position="1213"/>
    </location>
</feature>
<evidence type="ECO:0008006" key="8">
    <source>
        <dbReference type="Google" id="ProtNLM"/>
    </source>
</evidence>
<evidence type="ECO:0000259" key="4">
    <source>
        <dbReference type="Pfam" id="PF12892"/>
    </source>
</evidence>
<dbReference type="GeneID" id="82204176"/>
<keyword evidence="2" id="KW-0472">Membrane</keyword>
<accession>A0A1U7NCN0</accession>
<feature type="domain" description="Streptococcal pilin isopeptide linkage" evidence="4">
    <location>
        <begin position="917"/>
        <end position="1038"/>
    </location>
</feature>
<dbReference type="EMBL" id="MPJW01000278">
    <property type="protein sequence ID" value="OLU36345.1"/>
    <property type="molecule type" value="Genomic_DNA"/>
</dbReference>
<feature type="domain" description="DUF11" evidence="3">
    <location>
        <begin position="1720"/>
        <end position="1813"/>
    </location>
</feature>
<dbReference type="InterPro" id="IPR047589">
    <property type="entry name" value="DUF11_rpt"/>
</dbReference>
<feature type="domain" description="Streptococcal pilin isopeptide linkage" evidence="4">
    <location>
        <begin position="647"/>
        <end position="776"/>
    </location>
</feature>
<dbReference type="Proteomes" id="UP000186341">
    <property type="component" value="Unassembled WGS sequence"/>
</dbReference>
<feature type="compositionally biased region" description="Basic and acidic residues" evidence="1">
    <location>
        <begin position="1963"/>
        <end position="1973"/>
    </location>
</feature>
<feature type="compositionally biased region" description="Polar residues" evidence="1">
    <location>
        <begin position="1218"/>
        <end position="1230"/>
    </location>
</feature>
<feature type="region of interest" description="Disordered" evidence="1">
    <location>
        <begin position="1944"/>
        <end position="2017"/>
    </location>
</feature>
<dbReference type="Pfam" id="PF12892">
    <property type="entry name" value="FctA"/>
    <property type="match status" value="5"/>
</dbReference>
<reference evidence="6 7" key="1">
    <citation type="submission" date="2016-11" db="EMBL/GenBank/DDBJ databases">
        <title>Description of two novel members of the family Erysipelotrichaceae: Ileibacterium lipovorans gen. nov., sp. nov. and Dubosiella newyorkensis, gen. nov., sp. nov.</title>
        <authorList>
            <person name="Cox L.M."/>
            <person name="Sohn J."/>
            <person name="Tyrrell K.L."/>
            <person name="Citron D.M."/>
            <person name="Lawson P.A."/>
            <person name="Patel N.B."/>
            <person name="Iizumi T."/>
            <person name="Perez-Perez G.I."/>
            <person name="Goldstein E.J."/>
            <person name="Blaser M.J."/>
        </authorList>
    </citation>
    <scope>NUCLEOTIDE SEQUENCE [LARGE SCALE GENOMIC DNA]</scope>
    <source>
        <strain evidence="6 7">NYU-BL-A3</strain>
    </source>
</reference>
<evidence type="ECO:0000313" key="6">
    <source>
        <dbReference type="EMBL" id="OLU36345.1"/>
    </source>
</evidence>
<dbReference type="InterPro" id="IPR022464">
    <property type="entry name" value="Strep_pil_isopept_link"/>
</dbReference>
<feature type="region of interest" description="Disordered" evidence="1">
    <location>
        <begin position="2449"/>
        <end position="2489"/>
    </location>
</feature>
<keyword evidence="2" id="KW-1133">Transmembrane helix</keyword>
<dbReference type="PANTHER" id="PTHR34819">
    <property type="entry name" value="LARGE CYSTEINE-RICH PERIPLASMIC PROTEIN OMCB"/>
    <property type="match status" value="1"/>
</dbReference>
<dbReference type="OrthoDB" id="1656133at2"/>
<comment type="caution">
    <text evidence="6">The sequence shown here is derived from an EMBL/GenBank/DDBJ whole genome shotgun (WGS) entry which is preliminary data.</text>
</comment>
<organism evidence="6 7">
    <name type="scientific">Ileibacterium valens</name>
    <dbReference type="NCBI Taxonomy" id="1862668"/>
    <lineage>
        <taxon>Bacteria</taxon>
        <taxon>Bacillati</taxon>
        <taxon>Bacillota</taxon>
        <taxon>Erysipelotrichia</taxon>
        <taxon>Erysipelotrichales</taxon>
        <taxon>Erysipelotrichaceae</taxon>
        <taxon>Ileibacterium</taxon>
    </lineage>
</organism>
<feature type="domain" description="Streptococcal pilin isopeptide linkage" evidence="4">
    <location>
        <begin position="783"/>
        <end position="905"/>
    </location>
</feature>
<keyword evidence="2" id="KW-0812">Transmembrane</keyword>
<evidence type="ECO:0000256" key="1">
    <source>
        <dbReference type="SAM" id="MobiDB-lite"/>
    </source>
</evidence>
<evidence type="ECO:0000313" key="7">
    <source>
        <dbReference type="Proteomes" id="UP000186341"/>
    </source>
</evidence>
<proteinExistence type="predicted"/>
<feature type="region of interest" description="Disordered" evidence="1">
    <location>
        <begin position="1"/>
        <end position="57"/>
    </location>
</feature>
<sequence length="2523" mass="278604">MDSAPTYGTDGHDMKFGYGVKQSDGSYNEDNKNQFTGLNGEGTSPLEEPKNFPPSDDGKNHNSYFGMSFSADFVIDPGYAGPLRYYFYGDDDMYVFLSKVNNYGTSHENLSNTTLVADIGGVHSSVGMYVNLWDTVKQISGRTEKGILPYHKADGTENEAEYYRLTFFYTERGASGSSCYMRFTLPFEELKTVPMKYTGNLEIEKEVKVQISDDQEIHPDHDRDYTFKLELKNPVTLSGKPTQKFDEGTDLVNRYGYTIYDADHNKVSDGFAYVNSQFNLKHGQYMRLEGLPEGTLYRVSELNEDGSIITTFASGKVVVGTDQKEIFTDYEEGKVIEGATQENNYVKFINASAPGSLTLSKAVSGDRTTDTFSFEIDLNSVDKVTNIKSPLPSVSWMKNGVEQPDLVNSEGKYTFELKQDDKIVVYNLPNHTSYKIQEKSDDSFVVEDITVNGNSAGNTTTTVNPETGTVEGMIYGEYTPESPITDKNRPQVSVHYHNRFEPNGAASLEVTKHLQGRPSVLGETYEFVLKPVNQEAKDKFGKDWTNRAAVEFEEGLTSQKALFSPMSFVAKDIDKTFEFEVSEIIPDQPYENMEYDPTVYQAILKPVQNESTKDIDVNMEIIRDGQAADSLEFTNVYSPITTYRIGFNKEIIGEGQPGDQYVFKIEPASLSRAKSDQASSTPMPKTDEVVIKYDGTESVNRSFDPITYEEPGLYHYVITEMKTNEIDNIVLDKKEHEVTIRVEKDKDDQGVEILEASMRTTKDINGNLITFKNYYQNTDVEIPVTKHMEGRQMTENDVFQFVLLDENGNRVDTLMLHGKEGELSVEGKFRPLNYQKVGTHRYTIKEIAGTDPSLTYDLTEYEVVVDVKTQSDIDFSEDYSLVYEVTVTKDGKPFDGNSAIFTNKFNTFLEWAPTVTKQTVGSSPAGYSFTMDVERKEDDGIVLPVDENGNPNLNAISDENGHISFANIKFTKPGEYTITVKENTPETHINGFANQIQYDQKIINHQLVIEKDEKTGLLSINTEKSELPKENESIFTNDAGLQISKELAAGNNVTLTEDDLNKEFSFKLTLKDSNNQEFTKTLKMVKVINGIAQVPTDIASNSVLKLKGGESLRLYGLPIGTKYTIEELPAEGYVLVNDSSEGIIGVNTELIHKFRNTKKGTDTAQIQGYKRLSNTEGSNRVLKENDFQFVLEPVKATVEKEETDKDETNKEENPETAPIQTPDNSATTEGTGADDETSEETGTNLDSSNANQPGTESGAGSESSNPETDGAENQNANQIPTQFERRINLSSKLKNPVDLKPAEMPMPQGSVNNKHTVGNKENGTFIFPEITFKQAGTYTYRVTEFIPASQKPEDQMIFDEASFLAVIEVEHTLDDQGNVNGVKTTSIKYSRENDNAEIEDILFTNTYVGLPDLEIEKFQQINGGALTKDLQNVKAGDLITYHLQVSVPETATAAAKDIVVTDFIPNPDRGSDLDARLTFLPGSQGNGSYNEKTGELRWTIDSLSPGASTTVKFTVIAPSVKNRTTFTNIAQAAYGNNPGGPNETTNTEQVTVQIDPTVPNLGIEKFQIINNGDKQNGEDPIWVEAGDEVTYELLVINTGNADAINAVVTDVVPEGLELIESSLGQASYDEKSRMITWNLPVVAKQSSMIVSFRARVPQVDKPTLYTNQGFVKYENNPEDPDEKIPSNIVKIETDVPDLEIQKYQALNSKEPEDFTQDILTAVNKDVVTYKLVVTNTSKVKAENVIVKDVIPAGLKYVANSVSVGGNYVTAEDQEMVIWNLGTLKPGESREVTFQVKVPVVDSYTKWTNMASTAFGKDPENPIEKDSNEVIVQTDVPELKIHKFQKIDQPENDFVDTPVTGEIGDKLIYKIVVENIGKATATDVVITDQVPAGLILDKNSITPKPVSVDDKTQTITWNLGDLKVGEKRSVEFAVEIPKVNVETTWTNGANTSFGNNPDNPGNSEKPETPDKPNDPENPGNPDNPENPDQPNDPENPGTPDKPDTPQDPNKPVDIPSNKVDVSVNLPALEIEKLQGLNMEVIDINMAQKEELNAKANDIVTYFIRLTSNGKAAAKDVRISDVIPEGLILVEGSISDGGVLNGNIVEWTIGDLNPGQSVVRFFQVRIPEIKEASTWVNVASSVYSNNPNNPDGSNGADKPYAPVDSNEVKVNANIPKLKIQKEQKVNDGEFTTDIRPVKPEDAVTYQLSITNDSAVTALDVTLKDKVPSGLELIENSISDDGQAKDGEIIWKLGDIKAGETRKVTFQVRVPVVEENTKWTNVAYISYPNNPENPKDPQDPTKPGGPDKEDPSNEVTIETEVQAPAVDLIKQQSKNGETPTTSKLEVSQGDVVTYILTVFSKGVTAAENVRIEDVIPEGLTYVEGSISEGGIVEGDTLSWMIPVLEPGDSYQVSFKVLVPEVTKTTTWKNIAGASFGNDPEGDKTYPSNEVEIEEPINPGKPGTSGNPQKPDRPTSSFNGKPTTGKPANTATETNPTLWISAMITAIVTAGTLFFVSFKRKKKKMES</sequence>
<feature type="domain" description="DUF11" evidence="3">
    <location>
        <begin position="2337"/>
        <end position="2432"/>
    </location>
</feature>
<feature type="domain" description="DUF11" evidence="3">
    <location>
        <begin position="1859"/>
        <end position="1959"/>
    </location>
</feature>
<feature type="domain" description="DUF7601" evidence="5">
    <location>
        <begin position="199"/>
        <end position="321"/>
    </location>
</feature>
<feature type="compositionally biased region" description="Polar residues" evidence="1">
    <location>
        <begin position="2460"/>
        <end position="2489"/>
    </location>
</feature>
<dbReference type="Pfam" id="PF01345">
    <property type="entry name" value="DUF11"/>
    <property type="match status" value="7"/>
</dbReference>
<dbReference type="InterPro" id="IPR001434">
    <property type="entry name" value="OmcB-like_DUF11"/>
</dbReference>
<dbReference type="Gene3D" id="2.60.40.3050">
    <property type="match status" value="5"/>
</dbReference>
<feature type="domain" description="DUF7601" evidence="5">
    <location>
        <begin position="355"/>
        <end position="462"/>
    </location>
</feature>
<dbReference type="PANTHER" id="PTHR34819:SF3">
    <property type="entry name" value="CELL SURFACE PROTEIN"/>
    <property type="match status" value="1"/>
</dbReference>
<evidence type="ECO:0000259" key="3">
    <source>
        <dbReference type="Pfam" id="PF01345"/>
    </source>
</evidence>
<feature type="compositionally biased region" description="Low complexity" evidence="1">
    <location>
        <begin position="1975"/>
        <end position="1994"/>
    </location>
</feature>
<dbReference type="NCBIfam" id="TIGR01451">
    <property type="entry name" value="B_ant_repeat"/>
    <property type="match status" value="6"/>
</dbReference>
<feature type="region of interest" description="Disordered" evidence="1">
    <location>
        <begin position="1193"/>
        <end position="1284"/>
    </location>
</feature>
<dbReference type="InterPro" id="IPR051172">
    <property type="entry name" value="Chlamydia_OmcB"/>
</dbReference>
<dbReference type="InterPro" id="IPR055382">
    <property type="entry name" value="DUF7601"/>
</dbReference>
<keyword evidence="7" id="KW-1185">Reference proteome</keyword>
<evidence type="ECO:0000259" key="5">
    <source>
        <dbReference type="Pfam" id="PF24547"/>
    </source>
</evidence>
<dbReference type="NCBIfam" id="TIGR03786">
    <property type="entry name" value="strep_pil_rpt"/>
    <property type="match status" value="2"/>
</dbReference>
<feature type="compositionally biased region" description="Polar residues" evidence="1">
    <location>
        <begin position="23"/>
        <end position="37"/>
    </location>
</feature>
<feature type="domain" description="Streptococcal pilin isopeptide linkage" evidence="4">
    <location>
        <begin position="509"/>
        <end position="638"/>
    </location>
</feature>
<dbReference type="InterPro" id="IPR038174">
    <property type="entry name" value="Strep_pil_link_sf"/>
</dbReference>
<dbReference type="Gene3D" id="2.60.40.1140">
    <property type="entry name" value="Collagen-binding surface protein Cna, B-type domain"/>
    <property type="match status" value="3"/>
</dbReference>
<feature type="region of interest" description="Disordered" evidence="1">
    <location>
        <begin position="2282"/>
        <end position="2311"/>
    </location>
</feature>
<evidence type="ECO:0000256" key="2">
    <source>
        <dbReference type="SAM" id="Phobius"/>
    </source>
</evidence>
<feature type="domain" description="DUF11" evidence="3">
    <location>
        <begin position="1429"/>
        <end position="1552"/>
    </location>
</feature>
<feature type="domain" description="DUF7601" evidence="5">
    <location>
        <begin position="1046"/>
        <end position="1158"/>
    </location>
</feature>
<dbReference type="Gene3D" id="2.60.40.1170">
    <property type="entry name" value="Mu homology domain, subdomain B"/>
    <property type="match status" value="2"/>
</dbReference>
<feature type="domain" description="Streptococcal pilin isopeptide linkage" evidence="4">
    <location>
        <begin position="1312"/>
        <end position="1407"/>
    </location>
</feature>
<gene>
    <name evidence="6" type="ORF">BO222_12650</name>
</gene>